<comment type="caution">
    <text evidence="7">Lacks conserved residue(s) required for the propagation of feature annotation.</text>
</comment>
<dbReference type="GO" id="GO:0005615">
    <property type="term" value="C:extracellular space"/>
    <property type="evidence" value="ECO:0007669"/>
    <property type="project" value="TreeGrafter"/>
</dbReference>
<organism evidence="10 11">
    <name type="scientific">Halobacillus karajensis</name>
    <dbReference type="NCBI Taxonomy" id="195088"/>
    <lineage>
        <taxon>Bacteria</taxon>
        <taxon>Bacillati</taxon>
        <taxon>Bacillota</taxon>
        <taxon>Bacilli</taxon>
        <taxon>Bacillales</taxon>
        <taxon>Bacillaceae</taxon>
        <taxon>Halobacillus</taxon>
    </lineage>
</organism>
<dbReference type="PANTHER" id="PTHR11705:SF143">
    <property type="entry name" value="SLL0236 PROTEIN"/>
    <property type="match status" value="1"/>
</dbReference>
<dbReference type="Pfam" id="PF00246">
    <property type="entry name" value="Peptidase_M14"/>
    <property type="match status" value="1"/>
</dbReference>
<evidence type="ECO:0000256" key="8">
    <source>
        <dbReference type="SAM" id="SignalP"/>
    </source>
</evidence>
<keyword evidence="5" id="KW-0862">Zinc</keyword>
<dbReference type="GO" id="GO:0006508">
    <property type="term" value="P:proteolysis"/>
    <property type="evidence" value="ECO:0007669"/>
    <property type="project" value="UniProtKB-KW"/>
</dbReference>
<feature type="chain" id="PRO_5001532503" evidence="8">
    <location>
        <begin position="25"/>
        <end position="399"/>
    </location>
</feature>
<reference evidence="10 11" key="2">
    <citation type="submission" date="2014-05" db="EMBL/GenBank/DDBJ databases">
        <title>Draft genome sequence of Halobacillus karajensis HK-03.</title>
        <authorList>
            <person name="Khelaifia S."/>
            <person name="Croce O."/>
            <person name="Lagier J.C."/>
            <person name="Raoult D."/>
        </authorList>
    </citation>
    <scope>NUCLEOTIDE SEQUENCE [LARGE SCALE GENOMIC DNA]</scope>
    <source>
        <strain evidence="10 11">HD-03</strain>
    </source>
</reference>
<dbReference type="Proteomes" id="UP000028868">
    <property type="component" value="Unassembled WGS sequence"/>
</dbReference>
<evidence type="ECO:0000256" key="2">
    <source>
        <dbReference type="ARBA" id="ARBA00005988"/>
    </source>
</evidence>
<dbReference type="PROSITE" id="PS52035">
    <property type="entry name" value="PEPTIDASE_M14"/>
    <property type="match status" value="1"/>
</dbReference>
<keyword evidence="3" id="KW-0645">Protease</keyword>
<dbReference type="SUPFAM" id="SSF53187">
    <property type="entry name" value="Zn-dependent exopeptidases"/>
    <property type="match status" value="1"/>
</dbReference>
<gene>
    <name evidence="10" type="ORF">BN983_01000</name>
</gene>
<dbReference type="InterPro" id="IPR000834">
    <property type="entry name" value="Peptidase_M14"/>
</dbReference>
<dbReference type="RefSeq" id="WP_035506233.1">
    <property type="nucleotide sequence ID" value="NZ_CCDH010000001.1"/>
</dbReference>
<evidence type="ECO:0000259" key="9">
    <source>
        <dbReference type="PROSITE" id="PS52035"/>
    </source>
</evidence>
<dbReference type="SMART" id="SM00631">
    <property type="entry name" value="Zn_pept"/>
    <property type="match status" value="1"/>
</dbReference>
<evidence type="ECO:0000313" key="11">
    <source>
        <dbReference type="Proteomes" id="UP000028868"/>
    </source>
</evidence>
<keyword evidence="11" id="KW-1185">Reference proteome</keyword>
<dbReference type="GO" id="GO:0004181">
    <property type="term" value="F:metallocarboxypeptidase activity"/>
    <property type="evidence" value="ECO:0007669"/>
    <property type="project" value="InterPro"/>
</dbReference>
<keyword evidence="10" id="KW-0121">Carboxypeptidase</keyword>
<keyword evidence="6" id="KW-0482">Metalloprotease</keyword>
<evidence type="ECO:0000256" key="7">
    <source>
        <dbReference type="PROSITE-ProRule" id="PRU01379"/>
    </source>
</evidence>
<evidence type="ECO:0000256" key="4">
    <source>
        <dbReference type="ARBA" id="ARBA00022801"/>
    </source>
</evidence>
<dbReference type="PANTHER" id="PTHR11705">
    <property type="entry name" value="PROTEASE FAMILY M14 CARBOXYPEPTIDASE A,B"/>
    <property type="match status" value="1"/>
</dbReference>
<keyword evidence="4" id="KW-0378">Hydrolase</keyword>
<evidence type="ECO:0000256" key="5">
    <source>
        <dbReference type="ARBA" id="ARBA00022833"/>
    </source>
</evidence>
<reference evidence="11" key="1">
    <citation type="submission" date="2014-03" db="EMBL/GenBank/DDBJ databases">
        <authorList>
            <person name="Urmite Genomes U."/>
        </authorList>
    </citation>
    <scope>NUCLEOTIDE SEQUENCE [LARGE SCALE GENOMIC DNA]</scope>
    <source>
        <strain evidence="11">HD-03</strain>
    </source>
</reference>
<name>A0A024P357_9BACI</name>
<comment type="cofactor">
    <cofactor evidence="1">
        <name>Zn(2+)</name>
        <dbReference type="ChEBI" id="CHEBI:29105"/>
    </cofactor>
</comment>
<evidence type="ECO:0000256" key="6">
    <source>
        <dbReference type="ARBA" id="ARBA00023049"/>
    </source>
</evidence>
<dbReference type="GO" id="GO:0008270">
    <property type="term" value="F:zinc ion binding"/>
    <property type="evidence" value="ECO:0007669"/>
    <property type="project" value="InterPro"/>
</dbReference>
<dbReference type="Gene3D" id="3.40.630.10">
    <property type="entry name" value="Zn peptidases"/>
    <property type="match status" value="1"/>
</dbReference>
<evidence type="ECO:0000313" key="10">
    <source>
        <dbReference type="EMBL" id="CDQ22784.1"/>
    </source>
</evidence>
<accession>A0A024P357</accession>
<feature type="domain" description="Peptidase M14" evidence="9">
    <location>
        <begin position="41"/>
        <end position="399"/>
    </location>
</feature>
<comment type="caution">
    <text evidence="10">The sequence shown here is derived from an EMBL/GenBank/DDBJ whole genome shotgun (WGS) entry which is preliminary data.</text>
</comment>
<comment type="similarity">
    <text evidence="2 7">Belongs to the peptidase M14 family.</text>
</comment>
<dbReference type="AlphaFoldDB" id="A0A024P357"/>
<dbReference type="EMBL" id="CCDI010000001">
    <property type="protein sequence ID" value="CDQ22784.1"/>
    <property type="molecule type" value="Genomic_DNA"/>
</dbReference>
<feature type="signal peptide" evidence="8">
    <location>
        <begin position="1"/>
        <end position="24"/>
    </location>
</feature>
<protein>
    <submittedName>
        <fullName evidence="10">Zinc carboxypeptidase</fullName>
    </submittedName>
</protein>
<sequence length="399" mass="43908">MKKQALAVASSLVLATSIAVPTYAAGNHPGTPEQQTYNSSGWTDHTQLTKKLKQLEESSQGVIEVDVVGQSNNGLDIYQARVGNGDKVILIESEIHGNEKTGTEAILNLLNYLGSSNSPHAKKLREEITLVALPKINPDASELDRRGNDMSWEEVVENFPQLASAEGPTWNHYFNRTLQGDDYTSKPGFDVNRDFNPDLNYVPQAEDVPGSSSEPGWYVTPEAQTVRDVYKNLQDEFGTVDVFVDLHHQGLYYVDGTSEPVTLSLSGQFVPHPETEEGSKYSQYVDNYDYDFSRQLNLAAYDALQEMGNSPFDNITLYSQGLDLPGTALGSFALNGSGTVLFEVTGQTQSMGQKKKGMLVKAVETGLRGIIDGVAEYTIEELNPEDYEDIPETSYRPSL</sequence>
<keyword evidence="8" id="KW-0732">Signal</keyword>
<evidence type="ECO:0000256" key="3">
    <source>
        <dbReference type="ARBA" id="ARBA00022670"/>
    </source>
</evidence>
<proteinExistence type="inferred from homology"/>
<evidence type="ECO:0000256" key="1">
    <source>
        <dbReference type="ARBA" id="ARBA00001947"/>
    </source>
</evidence>